<name>A0A1J7JUQ9_9PEZI</name>
<accession>A0A1J7JUQ9</accession>
<evidence type="ECO:0000313" key="2">
    <source>
        <dbReference type="EMBL" id="OIW31474.1"/>
    </source>
</evidence>
<evidence type="ECO:0000313" key="3">
    <source>
        <dbReference type="Proteomes" id="UP000182658"/>
    </source>
</evidence>
<gene>
    <name evidence="2" type="ORF">CONLIGDRAFT_667393</name>
</gene>
<feature type="region of interest" description="Disordered" evidence="1">
    <location>
        <begin position="178"/>
        <end position="299"/>
    </location>
</feature>
<feature type="region of interest" description="Disordered" evidence="1">
    <location>
        <begin position="117"/>
        <end position="143"/>
    </location>
</feature>
<feature type="compositionally biased region" description="Gly residues" evidence="1">
    <location>
        <begin position="251"/>
        <end position="292"/>
    </location>
</feature>
<dbReference type="Proteomes" id="UP000182658">
    <property type="component" value="Unassembled WGS sequence"/>
</dbReference>
<sequence>MPTFTFTISGEGSNEDIAAIINAASGATGCRLNFAFPAPTLDEISALTSALARTRPAGVLNYDLQFKGTPPPPDRAVLVEDNQLADVNNARGLGVRDAFDGGLGGGAVVDDEVGDHRGPVARDGPGGGFGGRGALGDEVEDPRGPRAHGGFGARGGLEFGARGDPAARGGYVARGTGGDLAEASGSSESVARPASKKRTRSPVGAENEPSIARYTFPQAALADTSGREALMREMQAARAAGHGRRRRARQLGGGGGGGGGGPSTSGGGPSTSGGGPSTSGGGPSTCGVGPRGHGGERGS</sequence>
<dbReference type="InParanoid" id="A0A1J7JUQ9"/>
<proteinExistence type="predicted"/>
<dbReference type="EMBL" id="KV875095">
    <property type="protein sequence ID" value="OIW31474.1"/>
    <property type="molecule type" value="Genomic_DNA"/>
</dbReference>
<protein>
    <submittedName>
        <fullName evidence="2">Uncharacterized protein</fullName>
    </submittedName>
</protein>
<keyword evidence="3" id="KW-1185">Reference proteome</keyword>
<dbReference type="AlphaFoldDB" id="A0A1J7JUQ9"/>
<evidence type="ECO:0000256" key="1">
    <source>
        <dbReference type="SAM" id="MobiDB-lite"/>
    </source>
</evidence>
<organism evidence="2 3">
    <name type="scientific">Coniochaeta ligniaria NRRL 30616</name>
    <dbReference type="NCBI Taxonomy" id="1408157"/>
    <lineage>
        <taxon>Eukaryota</taxon>
        <taxon>Fungi</taxon>
        <taxon>Dikarya</taxon>
        <taxon>Ascomycota</taxon>
        <taxon>Pezizomycotina</taxon>
        <taxon>Sordariomycetes</taxon>
        <taxon>Sordariomycetidae</taxon>
        <taxon>Coniochaetales</taxon>
        <taxon>Coniochaetaceae</taxon>
        <taxon>Coniochaeta</taxon>
    </lineage>
</organism>
<reference evidence="2 3" key="1">
    <citation type="submission" date="2016-10" db="EMBL/GenBank/DDBJ databases">
        <title>Draft genome sequence of Coniochaeta ligniaria NRRL30616, a lignocellulolytic fungus for bioabatement of inhibitors in plant biomass hydrolysates.</title>
        <authorList>
            <consortium name="DOE Joint Genome Institute"/>
            <person name="Jimenez D.J."/>
            <person name="Hector R.E."/>
            <person name="Riley R."/>
            <person name="Sun H."/>
            <person name="Grigoriev I.V."/>
            <person name="Van Elsas J.D."/>
            <person name="Nichols N.N."/>
        </authorList>
    </citation>
    <scope>NUCLEOTIDE SEQUENCE [LARGE SCALE GENOMIC DNA]</scope>
    <source>
        <strain evidence="2 3">NRRL 30616</strain>
    </source>
</reference>
<feature type="compositionally biased region" description="Gly residues" evidence="1">
    <location>
        <begin position="124"/>
        <end position="134"/>
    </location>
</feature>